<dbReference type="EMBL" id="FRAC01000006">
    <property type="protein sequence ID" value="SHJ65577.1"/>
    <property type="molecule type" value="Genomic_DNA"/>
</dbReference>
<reference evidence="2 3" key="1">
    <citation type="submission" date="2016-11" db="EMBL/GenBank/DDBJ databases">
        <authorList>
            <person name="Jaros S."/>
            <person name="Januszkiewicz K."/>
            <person name="Wedrychowicz H."/>
        </authorList>
    </citation>
    <scope>NUCLEOTIDE SEQUENCE [LARGE SCALE GENOMIC DNA]</scope>
    <source>
        <strain evidence="2 3">DSM 15929</strain>
    </source>
</reference>
<organism evidence="2 3">
    <name type="scientific">Anaerocolumna jejuensis DSM 15929</name>
    <dbReference type="NCBI Taxonomy" id="1121322"/>
    <lineage>
        <taxon>Bacteria</taxon>
        <taxon>Bacillati</taxon>
        <taxon>Bacillota</taxon>
        <taxon>Clostridia</taxon>
        <taxon>Lachnospirales</taxon>
        <taxon>Lachnospiraceae</taxon>
        <taxon>Anaerocolumna</taxon>
    </lineage>
</organism>
<dbReference type="InterPro" id="IPR036388">
    <property type="entry name" value="WH-like_DNA-bd_sf"/>
</dbReference>
<keyword evidence="3" id="KW-1185">Reference proteome</keyword>
<evidence type="ECO:0000259" key="1">
    <source>
        <dbReference type="Pfam" id="PF03551"/>
    </source>
</evidence>
<proteinExistence type="predicted"/>
<name>A0A1M6L305_9FIRM</name>
<dbReference type="InterPro" id="IPR036390">
    <property type="entry name" value="WH_DNA-bd_sf"/>
</dbReference>
<dbReference type="STRING" id="1121322.SAMN02745136_00675"/>
<gene>
    <name evidence="2" type="ORF">SAMN02745136_00675</name>
</gene>
<dbReference type="AlphaFoldDB" id="A0A1M6L305"/>
<dbReference type="PANTHER" id="PTHR43252">
    <property type="entry name" value="TRANSCRIPTIONAL REGULATOR YQJI"/>
    <property type="match status" value="1"/>
</dbReference>
<dbReference type="InterPro" id="IPR005149">
    <property type="entry name" value="Tscrpt_reg_PadR_N"/>
</dbReference>
<evidence type="ECO:0000313" key="2">
    <source>
        <dbReference type="EMBL" id="SHJ65577.1"/>
    </source>
</evidence>
<dbReference type="Gene3D" id="1.10.10.10">
    <property type="entry name" value="Winged helix-like DNA-binding domain superfamily/Winged helix DNA-binding domain"/>
    <property type="match status" value="1"/>
</dbReference>
<evidence type="ECO:0000313" key="3">
    <source>
        <dbReference type="Proteomes" id="UP000184386"/>
    </source>
</evidence>
<dbReference type="PANTHER" id="PTHR43252:SF6">
    <property type="entry name" value="NEGATIVE TRANSCRIPTION REGULATOR PADR"/>
    <property type="match status" value="1"/>
</dbReference>
<dbReference type="Pfam" id="PF03551">
    <property type="entry name" value="PadR"/>
    <property type="match status" value="1"/>
</dbReference>
<dbReference type="SUPFAM" id="SSF46785">
    <property type="entry name" value="Winged helix' DNA-binding domain"/>
    <property type="match status" value="1"/>
</dbReference>
<feature type="domain" description="Transcription regulator PadR N-terminal" evidence="1">
    <location>
        <begin position="3"/>
        <end position="66"/>
    </location>
</feature>
<dbReference type="Proteomes" id="UP000184386">
    <property type="component" value="Unassembled WGS sequence"/>
</dbReference>
<sequence>MSGYDIQQALQLTDAERWGGVLIGSIYHALKKMEQEGYVAVTSIEQTGHRQKAVYAITDAGKIYLQTLIKDALKTSSVIYPSTLYSGLSFYNKLSAEECRTALKQQRSVLIDEYNAVKQGLEAKDEAMQHNIPPMVMLIMDNMFSIIKQQQDFIDKALALLDTEN</sequence>
<protein>
    <submittedName>
        <fullName evidence="2">Transcriptional regulator, PadR family</fullName>
    </submittedName>
</protein>
<accession>A0A1M6L305</accession>